<name>A0ABV0T2G9_9TELE</name>
<dbReference type="EMBL" id="JAHRIQ010015601">
    <property type="protein sequence ID" value="MEQ2226586.1"/>
    <property type="molecule type" value="Genomic_DNA"/>
</dbReference>
<reference evidence="1 2" key="1">
    <citation type="submission" date="2021-06" db="EMBL/GenBank/DDBJ databases">
        <authorList>
            <person name="Palmer J.M."/>
        </authorList>
    </citation>
    <scope>NUCLEOTIDE SEQUENCE [LARGE SCALE GENOMIC DNA]</scope>
    <source>
        <strain evidence="2">if_2019</strain>
        <tissue evidence="1">Muscle</tissue>
    </source>
</reference>
<proteinExistence type="predicted"/>
<accession>A0ABV0T2G9</accession>
<organism evidence="1 2">
    <name type="scientific">Ilyodon furcidens</name>
    <name type="common">goldbreast splitfin</name>
    <dbReference type="NCBI Taxonomy" id="33524"/>
    <lineage>
        <taxon>Eukaryota</taxon>
        <taxon>Metazoa</taxon>
        <taxon>Chordata</taxon>
        <taxon>Craniata</taxon>
        <taxon>Vertebrata</taxon>
        <taxon>Euteleostomi</taxon>
        <taxon>Actinopterygii</taxon>
        <taxon>Neopterygii</taxon>
        <taxon>Teleostei</taxon>
        <taxon>Neoteleostei</taxon>
        <taxon>Acanthomorphata</taxon>
        <taxon>Ovalentaria</taxon>
        <taxon>Atherinomorphae</taxon>
        <taxon>Cyprinodontiformes</taxon>
        <taxon>Goodeidae</taxon>
        <taxon>Ilyodon</taxon>
    </lineage>
</organism>
<dbReference type="Proteomes" id="UP001482620">
    <property type="component" value="Unassembled WGS sequence"/>
</dbReference>
<keyword evidence="2" id="KW-1185">Reference proteome</keyword>
<sequence length="102" mass="11234">KRVQPLSRRWVPEPALCMEASPTISSQYLSTTRTSSGSFPPIEVTFHVSRASLSIRPPRSPLGDALASLVRAWPGRVPRGIIRAKTKAKQIQINGIKDTKTK</sequence>
<feature type="non-terminal residue" evidence="1">
    <location>
        <position position="1"/>
    </location>
</feature>
<comment type="caution">
    <text evidence="1">The sequence shown here is derived from an EMBL/GenBank/DDBJ whole genome shotgun (WGS) entry which is preliminary data.</text>
</comment>
<protein>
    <submittedName>
        <fullName evidence="1">Uncharacterized protein</fullName>
    </submittedName>
</protein>
<gene>
    <name evidence="1" type="ORF">ILYODFUR_028861</name>
</gene>
<evidence type="ECO:0000313" key="2">
    <source>
        <dbReference type="Proteomes" id="UP001482620"/>
    </source>
</evidence>
<evidence type="ECO:0000313" key="1">
    <source>
        <dbReference type="EMBL" id="MEQ2226586.1"/>
    </source>
</evidence>